<dbReference type="PROSITE" id="PS51450">
    <property type="entry name" value="LRR"/>
    <property type="match status" value="1"/>
</dbReference>
<reference evidence="9" key="1">
    <citation type="submission" date="2022-12" db="EMBL/GenBank/DDBJ databases">
        <authorList>
            <person name="Brejova B."/>
        </authorList>
    </citation>
    <scope>NUCLEOTIDE SEQUENCE</scope>
</reference>
<feature type="compositionally biased region" description="Basic and acidic residues" evidence="7">
    <location>
        <begin position="361"/>
        <end position="375"/>
    </location>
</feature>
<comment type="caution">
    <text evidence="9">The sequence shown here is derived from an EMBL/GenBank/DDBJ whole genome shotgun (WGS) entry which is preliminary data.</text>
</comment>
<dbReference type="InterPro" id="IPR001611">
    <property type="entry name" value="Leu-rich_rpt"/>
</dbReference>
<feature type="region of interest" description="Disordered" evidence="7">
    <location>
        <begin position="361"/>
        <end position="407"/>
    </location>
</feature>
<evidence type="ECO:0000313" key="10">
    <source>
        <dbReference type="Proteomes" id="UP001152885"/>
    </source>
</evidence>
<dbReference type="SUPFAM" id="SSF54928">
    <property type="entry name" value="RNA-binding domain, RBD"/>
    <property type="match status" value="1"/>
</dbReference>
<dbReference type="Proteomes" id="UP001152885">
    <property type="component" value="Unassembled WGS sequence"/>
</dbReference>
<dbReference type="SMART" id="SM00369">
    <property type="entry name" value="LRR_TYP"/>
    <property type="match status" value="2"/>
</dbReference>
<keyword evidence="3" id="KW-0433">Leucine-rich repeat</keyword>
<dbReference type="GO" id="GO:0045727">
    <property type="term" value="P:positive regulation of translation"/>
    <property type="evidence" value="ECO:0007669"/>
    <property type="project" value="TreeGrafter"/>
</dbReference>
<keyword evidence="5" id="KW-0866">Nonsense-mediated mRNA decay</keyword>
<dbReference type="InterPro" id="IPR005120">
    <property type="entry name" value="UPF3_dom"/>
</dbReference>
<dbReference type="SUPFAM" id="SSF52047">
    <property type="entry name" value="RNI-like"/>
    <property type="match status" value="1"/>
</dbReference>
<evidence type="ECO:0000256" key="3">
    <source>
        <dbReference type="ARBA" id="ARBA00022614"/>
    </source>
</evidence>
<dbReference type="InterPro" id="IPR032675">
    <property type="entry name" value="LRR_dom_sf"/>
</dbReference>
<dbReference type="GO" id="GO:0003729">
    <property type="term" value="F:mRNA binding"/>
    <property type="evidence" value="ECO:0007669"/>
    <property type="project" value="TreeGrafter"/>
</dbReference>
<dbReference type="PANTHER" id="PTHR13112">
    <property type="entry name" value="UPF3 REGULATOR OF NONSENSE TRANSCRIPTS-LIKE PROTEIN"/>
    <property type="match status" value="1"/>
</dbReference>
<dbReference type="OrthoDB" id="1517790at2759"/>
<sequence>MASIAPRRSQPANASSRKQSTSNLSGGTTSNIQASKYNKIIIRLLPPSLSESEFLNQIANYYPYHASKITHFYYKQGSYPLKPFELPVYSRTYLNFNNSNDLQEFQNFVKNKPFQDEKDSIVPIIEKALFHKMVDSRSKNYNKKENKEENVKDKLDENPFYLKFLKYLNNEIEEFALLKVNNIKSKNKKIPGTGDEKITKREEARKKFKEEQKKKKREKRKAKRDEEKKSNHKSGKDNKETKEKGKKGPKNKEGKEGKEKIKYLKSIDTRPKRDSQSSSESSIPTSSDSIECFVIIKMEKNNILLPFAFSSINNDNNDILDTSPRDKITIDQNANSRFHTRNSSSKAPVLNFKPRLKRKMGESFNDKDQIKKPDIGEEMEEEEEEEEEVDGDENTHNDTVIDQLPSSPFTNYDSALPEIDLKPTNFLLNEVKSSPRKILSSEPDFGIDKFNRFKGSSFNETFKTTQPSSVSSTMMDINDDEILKELSYNEARRIIINSFEDIDPVIHLESMNLYELPTEIKDLNNLVVFGNSESEDMKYQLYLTNNKLKFLPPALFKFTKLQVLSLRQNELKSLPPTINKLENLCDFYLSNNRIKFLPWQLLQLNQLENFVAGPNPYLCPPNDVISIGKDFNNSKLLSRSHIKYLSSSTTYLTSLKCLCLNKIAKHDVTYQETKAWKKWTPKLYHNLIIDAIMKGKYNDTCNQCNTIVVEPVAEVFEWWNILQNKNIPIRKQFCCKNCVDLYLKNI</sequence>
<evidence type="ECO:0000256" key="2">
    <source>
        <dbReference type="ARBA" id="ARBA00005991"/>
    </source>
</evidence>
<protein>
    <recommendedName>
        <fullName evidence="8">UPF3 domain-containing protein</fullName>
    </recommendedName>
</protein>
<evidence type="ECO:0000256" key="4">
    <source>
        <dbReference type="ARBA" id="ARBA00022737"/>
    </source>
</evidence>
<evidence type="ECO:0000256" key="7">
    <source>
        <dbReference type="SAM" id="MobiDB-lite"/>
    </source>
</evidence>
<dbReference type="InterPro" id="IPR003591">
    <property type="entry name" value="Leu-rich_rpt_typical-subtyp"/>
</dbReference>
<name>A0A9W4X984_9ASCO</name>
<feature type="compositionally biased region" description="Basic and acidic residues" evidence="7">
    <location>
        <begin position="250"/>
        <end position="275"/>
    </location>
</feature>
<comment type="subcellular location">
    <subcellularLocation>
        <location evidence="1">Nucleus</location>
    </subcellularLocation>
</comment>
<keyword evidence="4" id="KW-0677">Repeat</keyword>
<dbReference type="InterPro" id="IPR039722">
    <property type="entry name" value="Upf3"/>
</dbReference>
<evidence type="ECO:0000259" key="8">
    <source>
        <dbReference type="Pfam" id="PF03467"/>
    </source>
</evidence>
<accession>A0A9W4X984</accession>
<feature type="domain" description="UPF3" evidence="8">
    <location>
        <begin position="38"/>
        <end position="184"/>
    </location>
</feature>
<dbReference type="Pfam" id="PF03467">
    <property type="entry name" value="Smg4_UPF3"/>
    <property type="match status" value="1"/>
</dbReference>
<feature type="compositionally biased region" description="Acidic residues" evidence="7">
    <location>
        <begin position="376"/>
        <end position="392"/>
    </location>
</feature>
<dbReference type="AlphaFoldDB" id="A0A9W4X984"/>
<evidence type="ECO:0000256" key="6">
    <source>
        <dbReference type="ARBA" id="ARBA00023242"/>
    </source>
</evidence>
<evidence type="ECO:0000256" key="1">
    <source>
        <dbReference type="ARBA" id="ARBA00004123"/>
    </source>
</evidence>
<evidence type="ECO:0000313" key="9">
    <source>
        <dbReference type="EMBL" id="CAI5757053.1"/>
    </source>
</evidence>
<feature type="compositionally biased region" description="Basic and acidic residues" evidence="7">
    <location>
        <begin position="194"/>
        <end position="213"/>
    </location>
</feature>
<dbReference type="GO" id="GO:0005730">
    <property type="term" value="C:nucleolus"/>
    <property type="evidence" value="ECO:0007669"/>
    <property type="project" value="TreeGrafter"/>
</dbReference>
<feature type="compositionally biased region" description="Polar residues" evidence="7">
    <location>
        <begin position="397"/>
        <end position="407"/>
    </location>
</feature>
<dbReference type="Pfam" id="PF13855">
    <property type="entry name" value="LRR_8"/>
    <property type="match status" value="1"/>
</dbReference>
<feature type="compositionally biased region" description="Basic and acidic residues" evidence="7">
    <location>
        <begin position="223"/>
        <end position="243"/>
    </location>
</feature>
<feature type="region of interest" description="Disordered" evidence="7">
    <location>
        <begin position="1"/>
        <end position="30"/>
    </location>
</feature>
<dbReference type="GO" id="GO:0000184">
    <property type="term" value="P:nuclear-transcribed mRNA catabolic process, nonsense-mediated decay"/>
    <property type="evidence" value="ECO:0007669"/>
    <property type="project" value="UniProtKB-KW"/>
</dbReference>
<comment type="similarity">
    <text evidence="2">Belongs to the RENT3 family.</text>
</comment>
<organism evidence="9 10">
    <name type="scientific">Candida verbasci</name>
    <dbReference type="NCBI Taxonomy" id="1227364"/>
    <lineage>
        <taxon>Eukaryota</taxon>
        <taxon>Fungi</taxon>
        <taxon>Dikarya</taxon>
        <taxon>Ascomycota</taxon>
        <taxon>Saccharomycotina</taxon>
        <taxon>Pichiomycetes</taxon>
        <taxon>Debaryomycetaceae</taxon>
        <taxon>Candida/Lodderomyces clade</taxon>
        <taxon>Candida</taxon>
    </lineage>
</organism>
<dbReference type="Gene3D" id="3.80.10.10">
    <property type="entry name" value="Ribonuclease Inhibitor"/>
    <property type="match status" value="1"/>
</dbReference>
<dbReference type="PANTHER" id="PTHR13112:SF0">
    <property type="entry name" value="FI21285P1"/>
    <property type="match status" value="1"/>
</dbReference>
<proteinExistence type="inferred from homology"/>
<feature type="region of interest" description="Disordered" evidence="7">
    <location>
        <begin position="186"/>
        <end position="286"/>
    </location>
</feature>
<dbReference type="CDD" id="cd12455">
    <property type="entry name" value="RRM_like_Smg4_UPF3"/>
    <property type="match status" value="1"/>
</dbReference>
<feature type="compositionally biased region" description="Low complexity" evidence="7">
    <location>
        <begin position="276"/>
        <end position="286"/>
    </location>
</feature>
<gene>
    <name evidence="9" type="ORF">CANVERA_P1570</name>
</gene>
<dbReference type="InterPro" id="IPR012677">
    <property type="entry name" value="Nucleotide-bd_a/b_plait_sf"/>
</dbReference>
<keyword evidence="10" id="KW-1185">Reference proteome</keyword>
<dbReference type="InterPro" id="IPR035979">
    <property type="entry name" value="RBD_domain_sf"/>
</dbReference>
<feature type="compositionally biased region" description="Polar residues" evidence="7">
    <location>
        <begin position="10"/>
        <end position="19"/>
    </location>
</feature>
<dbReference type="GO" id="GO:0005737">
    <property type="term" value="C:cytoplasm"/>
    <property type="evidence" value="ECO:0007669"/>
    <property type="project" value="TreeGrafter"/>
</dbReference>
<keyword evidence="6" id="KW-0539">Nucleus</keyword>
<evidence type="ECO:0000256" key="5">
    <source>
        <dbReference type="ARBA" id="ARBA00023161"/>
    </source>
</evidence>
<dbReference type="Gene3D" id="3.30.70.330">
    <property type="match status" value="1"/>
</dbReference>
<feature type="compositionally biased region" description="Low complexity" evidence="7">
    <location>
        <begin position="20"/>
        <end position="30"/>
    </location>
</feature>
<dbReference type="EMBL" id="CANTUO010000001">
    <property type="protein sequence ID" value="CAI5757053.1"/>
    <property type="molecule type" value="Genomic_DNA"/>
</dbReference>